<gene>
    <name evidence="1" type="ordered locus">Pnap_4462</name>
</gene>
<keyword evidence="2" id="KW-1185">Reference proteome</keyword>
<dbReference type="AlphaFoldDB" id="A1VVR0"/>
<evidence type="ECO:0000313" key="2">
    <source>
        <dbReference type="Proteomes" id="UP000000644"/>
    </source>
</evidence>
<evidence type="ECO:0000313" key="1">
    <source>
        <dbReference type="EMBL" id="ABM39738.1"/>
    </source>
</evidence>
<keyword evidence="1" id="KW-0614">Plasmid</keyword>
<reference evidence="2" key="1">
    <citation type="journal article" date="2009" name="Environ. Microbiol.">
        <title>The genome of Polaromonas naphthalenivorans strain CJ2, isolated from coal tar-contaminated sediment, reveals physiological and metabolic versatility and evolution through extensive horizontal gene transfer.</title>
        <authorList>
            <person name="Yagi J.M."/>
            <person name="Sims D."/>
            <person name="Brettin T."/>
            <person name="Bruce D."/>
            <person name="Madsen E.L."/>
        </authorList>
    </citation>
    <scope>NUCLEOTIDE SEQUENCE [LARGE SCALE GENOMIC DNA]</scope>
    <source>
        <strain evidence="2">CJ2</strain>
        <plasmid evidence="2">Plasmid pPNAP02</plasmid>
    </source>
</reference>
<sequence length="218" mass="25195">MDRIADEERPKKKVLETHSLASVGRSPIGQKHARLTIISRVKKSSSYFTYYNCLCDCGNQYVTTLFRMKSGRTKSCGCLHRKACPELRVTGTREHNSWVSMKQRCNYKDHTEYHLYGGRGIKVCARWNKSFKNFLADMGPRPEGKSLERIDTNGNYELLNCRWATAVEQNRNRRDNVIIEIGGVTACVTEWCEIFNLPKGRTFYRIRKGWSAHQSLFG</sequence>
<dbReference type="EMBL" id="CP000531">
    <property type="protein sequence ID" value="ABM39738.1"/>
    <property type="molecule type" value="Genomic_DNA"/>
</dbReference>
<dbReference type="HOGENOM" id="CLU_074053_1_0_4"/>
<proteinExistence type="predicted"/>
<dbReference type="KEGG" id="pna:Pnap_4462"/>
<organism evidence="1 2">
    <name type="scientific">Polaromonas naphthalenivorans (strain CJ2)</name>
    <dbReference type="NCBI Taxonomy" id="365044"/>
    <lineage>
        <taxon>Bacteria</taxon>
        <taxon>Pseudomonadati</taxon>
        <taxon>Pseudomonadota</taxon>
        <taxon>Betaproteobacteria</taxon>
        <taxon>Burkholderiales</taxon>
        <taxon>Comamonadaceae</taxon>
        <taxon>Polaromonas</taxon>
    </lineage>
</organism>
<name>A1VVR0_POLNA</name>
<accession>A1VVR0</accession>
<geneLocation type="plasmid" evidence="1 2">
    <name>pPNAP02</name>
</geneLocation>
<dbReference type="Proteomes" id="UP000000644">
    <property type="component" value="Plasmid pPNAP02"/>
</dbReference>
<dbReference type="eggNOG" id="ENOG5032T0J">
    <property type="taxonomic scope" value="Bacteria"/>
</dbReference>
<protein>
    <submittedName>
        <fullName evidence="1">Uncharacterized protein</fullName>
    </submittedName>
</protein>